<accession>A0A6H9YSI8</accession>
<feature type="signal peptide" evidence="2">
    <location>
        <begin position="1"/>
        <end position="22"/>
    </location>
</feature>
<evidence type="ECO:0000256" key="2">
    <source>
        <dbReference type="SAM" id="SignalP"/>
    </source>
</evidence>
<feature type="chain" id="PRO_5026009846" description="ATP-binding protein" evidence="2">
    <location>
        <begin position="23"/>
        <end position="386"/>
    </location>
</feature>
<dbReference type="Proteomes" id="UP000468735">
    <property type="component" value="Unassembled WGS sequence"/>
</dbReference>
<dbReference type="EMBL" id="WBMT01000003">
    <property type="protein sequence ID" value="KAB2350996.1"/>
    <property type="molecule type" value="Genomic_DNA"/>
</dbReference>
<dbReference type="AlphaFoldDB" id="A0A6H9YSI8"/>
<feature type="region of interest" description="Disordered" evidence="1">
    <location>
        <begin position="367"/>
        <end position="386"/>
    </location>
</feature>
<sequence length="386" mass="37453">MRASVLAPVAVVVGVGSVPAHANEGPVAGLLKGAVMKVAPPQAAPILDPVTGLGSVRLDSALSTNKAENQSIVNGRRAKGGSQSAVAGLGKKALKAASGDMALGGRAAECAQVANGQVNGPVRGATGVVQQGTAGSLLSKVPAAPPAAFRVAPTGTVDPLGSVASLDGGPGADGVSPDARPADCLQVKEIVAQASELTKDVHVAGVARGLPIGGITSGVPLNTVTDTLPLGSITNGLPLGSLPGDLPIAERKRAHDGKTDTVKNLLGAVTNTTTALPQAPALAGLSNALRLPAETAQTGGSLSSAPGLATGHVTDGTGKAPGGAARLADGEPPAPAPAPASDQGGLFGGLPGLDRILPANGLSDLPAQLAKFSKGPQGPVDPEEND</sequence>
<gene>
    <name evidence="3" type="ORF">F8566_08605</name>
</gene>
<feature type="region of interest" description="Disordered" evidence="1">
    <location>
        <begin position="296"/>
        <end position="360"/>
    </location>
</feature>
<name>A0A6H9YSI8_9ACTN</name>
<evidence type="ECO:0000313" key="3">
    <source>
        <dbReference type="EMBL" id="KAB2350996.1"/>
    </source>
</evidence>
<organism evidence="3 4">
    <name type="scientific">Actinomadura rudentiformis</name>
    <dbReference type="NCBI Taxonomy" id="359158"/>
    <lineage>
        <taxon>Bacteria</taxon>
        <taxon>Bacillati</taxon>
        <taxon>Actinomycetota</taxon>
        <taxon>Actinomycetes</taxon>
        <taxon>Streptosporangiales</taxon>
        <taxon>Thermomonosporaceae</taxon>
        <taxon>Actinomadura</taxon>
    </lineage>
</organism>
<dbReference type="RefSeq" id="WP_151559394.1">
    <property type="nucleotide sequence ID" value="NZ_WBMT01000003.1"/>
</dbReference>
<protein>
    <recommendedName>
        <fullName evidence="5">ATP-binding protein</fullName>
    </recommendedName>
</protein>
<keyword evidence="2" id="KW-0732">Signal</keyword>
<reference evidence="3 4" key="1">
    <citation type="submission" date="2019-09" db="EMBL/GenBank/DDBJ databases">
        <title>Actinomadura physcomitrii sp. nov., a novel actinomycete isolated from moss [Physcomitrium sphaericum (Ludw) Fuernr].</title>
        <authorList>
            <person name="Zhuang X."/>
            <person name="Liu C."/>
        </authorList>
    </citation>
    <scope>NUCLEOTIDE SEQUENCE [LARGE SCALE GENOMIC DNA]</scope>
    <source>
        <strain evidence="3 4">HMC1</strain>
    </source>
</reference>
<keyword evidence="4" id="KW-1185">Reference proteome</keyword>
<comment type="caution">
    <text evidence="3">The sequence shown here is derived from an EMBL/GenBank/DDBJ whole genome shotgun (WGS) entry which is preliminary data.</text>
</comment>
<evidence type="ECO:0000313" key="4">
    <source>
        <dbReference type="Proteomes" id="UP000468735"/>
    </source>
</evidence>
<proteinExistence type="predicted"/>
<evidence type="ECO:0008006" key="5">
    <source>
        <dbReference type="Google" id="ProtNLM"/>
    </source>
</evidence>
<evidence type="ECO:0000256" key="1">
    <source>
        <dbReference type="SAM" id="MobiDB-lite"/>
    </source>
</evidence>